<dbReference type="Gene3D" id="3.30.70.270">
    <property type="match status" value="1"/>
</dbReference>
<protein>
    <submittedName>
        <fullName evidence="1">Uncharacterized protein</fullName>
    </submittedName>
</protein>
<dbReference type="PANTHER" id="PTHR33050">
    <property type="entry name" value="REVERSE TRANSCRIPTASE DOMAIN-CONTAINING PROTEIN"/>
    <property type="match status" value="1"/>
</dbReference>
<dbReference type="PANTHER" id="PTHR33050:SF8">
    <property type="entry name" value="REVERSE TRANSCRIPTASE DOMAIN-CONTAINING PROTEIN"/>
    <property type="match status" value="1"/>
</dbReference>
<dbReference type="EnsemblMetazoa" id="Aqu2.1.20373_001">
    <property type="protein sequence ID" value="Aqu2.1.20373_001"/>
    <property type="gene ID" value="Aqu2.1.20373"/>
</dbReference>
<name>A0A1X7TY13_AMPQE</name>
<dbReference type="Gene3D" id="3.10.10.10">
    <property type="entry name" value="HIV Type 1 Reverse Transcriptase, subunit A, domain 1"/>
    <property type="match status" value="1"/>
</dbReference>
<dbReference type="SUPFAM" id="SSF56672">
    <property type="entry name" value="DNA/RNA polymerases"/>
    <property type="match status" value="1"/>
</dbReference>
<dbReference type="InterPro" id="IPR052055">
    <property type="entry name" value="Hepadnavirus_pol/RT"/>
</dbReference>
<dbReference type="CDD" id="cd09275">
    <property type="entry name" value="RNase_HI_RT_DIRS1"/>
    <property type="match status" value="1"/>
</dbReference>
<dbReference type="AlphaFoldDB" id="A0A1X7TY13"/>
<dbReference type="InterPro" id="IPR043128">
    <property type="entry name" value="Rev_trsase/Diguanyl_cyclase"/>
</dbReference>
<organism evidence="1">
    <name type="scientific">Amphimedon queenslandica</name>
    <name type="common">Sponge</name>
    <dbReference type="NCBI Taxonomy" id="400682"/>
    <lineage>
        <taxon>Eukaryota</taxon>
        <taxon>Metazoa</taxon>
        <taxon>Porifera</taxon>
        <taxon>Demospongiae</taxon>
        <taxon>Heteroscleromorpha</taxon>
        <taxon>Haplosclerida</taxon>
        <taxon>Niphatidae</taxon>
        <taxon>Amphimedon</taxon>
    </lineage>
</organism>
<reference evidence="1" key="1">
    <citation type="submission" date="2017-05" db="UniProtKB">
        <authorList>
            <consortium name="EnsemblMetazoa"/>
        </authorList>
    </citation>
    <scope>IDENTIFICATION</scope>
</reference>
<evidence type="ECO:0000313" key="1">
    <source>
        <dbReference type="EnsemblMetazoa" id="Aqu2.1.20373_001"/>
    </source>
</evidence>
<proteinExistence type="predicted"/>
<dbReference type="eggNOG" id="KOG0017">
    <property type="taxonomic scope" value="Eukaryota"/>
</dbReference>
<dbReference type="InParanoid" id="A0A1X7TY13"/>
<dbReference type="OrthoDB" id="10058284at2759"/>
<accession>A0A1X7TY13</accession>
<sequence>MAAPRLLPGTGSAGSGAGVLGGLPPPQGLVSVPLCPVSPPVAHTAVSTQLHSPSQAPAVPTRQASGGLVLSPDCQPIPAKLVEKARSGEYMEMREFLLDNVKLLDKLEYTGLHHGMSRPRMREVSSPLAWIHCFLAYTAIRCQDPFARDMLSYARLILGEAMCHGGTGWLEYDRATRQQRAIDPLKPWNIIDPGLHSAFILSHRLLSFPQAGVVGGRYLYTADLVEMEAHRAAGSNPQWPRAPTPIVISHLASLLHHHPDRTFVSVILRGLEEGFLIGFDSTRCSLRSVACNHPSSLCRGSIVSQYISHEVSLGRLVGPVSPLGVHTSPIGLIPKRRQPNSRRMIVDLSCPSGSSVNDGIDPSLASIRYASVDNAVEIIRSLGRGALLTKFDLKDAYRIVPVHPSDHHRLGIMWEGAIFVDCCLPFGLRSAPKFFSAIADSLAWVFGCYGLVSQERVRVLPGPLVSCCSRDSPGPPLLHELFQLLSIARQPHFFVRLTRGAKADISWWLCFLRRWNGRSFFPPSTPSVHVYTDAAGSFGCGGFQVRGPWFQLAWPGELRRSIAVLELIPVVIAAMLWGSSWRGSMVCFHSDNEAVVKVLNKGFARDSSLSHLLRCLALLAAFHGFHICAIHVPGWLNDAADALSRNNLSLFHSLYPQAHQESPIPPPVVQLLVMQAPDWGSAAWTKLFGTCLNEGLPLPLPHPT</sequence>
<dbReference type="OMA" id="FHICAIH"/>
<dbReference type="InterPro" id="IPR043502">
    <property type="entry name" value="DNA/RNA_pol_sf"/>
</dbReference>